<evidence type="ECO:0000313" key="2">
    <source>
        <dbReference type="EMBL" id="EJF52194.1"/>
    </source>
</evidence>
<dbReference type="PANTHER" id="PTHR40396">
    <property type="entry name" value="ATPASE-LIKE PROTEIN"/>
    <property type="match status" value="1"/>
</dbReference>
<dbReference type="GO" id="GO:0005524">
    <property type="term" value="F:ATP binding"/>
    <property type="evidence" value="ECO:0007669"/>
    <property type="project" value="InterPro"/>
</dbReference>
<feature type="domain" description="ATPase AAA-type core" evidence="1">
    <location>
        <begin position="43"/>
        <end position="328"/>
    </location>
</feature>
<dbReference type="HOGENOM" id="CLU_707424_0_0_10"/>
<organism evidence="2 3">
    <name type="scientific">Saprospira grandis DSM 2844</name>
    <dbReference type="NCBI Taxonomy" id="694433"/>
    <lineage>
        <taxon>Bacteria</taxon>
        <taxon>Pseudomonadati</taxon>
        <taxon>Bacteroidota</taxon>
        <taxon>Saprospiria</taxon>
        <taxon>Saprospirales</taxon>
        <taxon>Saprospiraceae</taxon>
        <taxon>Saprospira</taxon>
    </lineage>
</organism>
<dbReference type="Pfam" id="PF13304">
    <property type="entry name" value="AAA_21"/>
    <property type="match status" value="1"/>
</dbReference>
<accession>J0NXH3</accession>
<dbReference type="Proteomes" id="UP000005113">
    <property type="component" value="Unassembled WGS sequence"/>
</dbReference>
<gene>
    <name evidence="2" type="ORF">SapgrDRAFT_0449</name>
</gene>
<proteinExistence type="predicted"/>
<dbReference type="InterPro" id="IPR027417">
    <property type="entry name" value="P-loop_NTPase"/>
</dbReference>
<dbReference type="Gene3D" id="3.40.50.300">
    <property type="entry name" value="P-loop containing nucleotide triphosphate hydrolases"/>
    <property type="match status" value="1"/>
</dbReference>
<evidence type="ECO:0000259" key="1">
    <source>
        <dbReference type="Pfam" id="PF13304"/>
    </source>
</evidence>
<dbReference type="EMBL" id="JH719942">
    <property type="protein sequence ID" value="EJF52194.1"/>
    <property type="molecule type" value="Genomic_DNA"/>
</dbReference>
<dbReference type="InterPro" id="IPR003959">
    <property type="entry name" value="ATPase_AAA_core"/>
</dbReference>
<dbReference type="AlphaFoldDB" id="J0NXH3"/>
<name>J0NXH3_9BACT</name>
<protein>
    <recommendedName>
        <fullName evidence="1">ATPase AAA-type core domain-containing protein</fullName>
    </recommendedName>
</protein>
<dbReference type="OrthoDB" id="9809324at2"/>
<evidence type="ECO:0000313" key="3">
    <source>
        <dbReference type="Proteomes" id="UP000005113"/>
    </source>
</evidence>
<dbReference type="PANTHER" id="PTHR40396:SF1">
    <property type="entry name" value="ATPASE AAA-TYPE CORE DOMAIN-CONTAINING PROTEIN"/>
    <property type="match status" value="1"/>
</dbReference>
<dbReference type="GO" id="GO:0016887">
    <property type="term" value="F:ATP hydrolysis activity"/>
    <property type="evidence" value="ECO:0007669"/>
    <property type="project" value="InterPro"/>
</dbReference>
<dbReference type="RefSeq" id="WP_002656988.1">
    <property type="nucleotide sequence ID" value="NZ_JH719942.1"/>
</dbReference>
<reference evidence="3" key="1">
    <citation type="journal article" date="2012" name="Stand. Genomic Sci.">
        <title>Permanent draft genome sequence of the gliding predator Saprospira grandis strain Sa g1 (= HR1).</title>
        <authorList>
            <person name="Mavromatis K."/>
            <person name="Chertkov O."/>
            <person name="Lapidus A."/>
            <person name="Nolan M."/>
            <person name="Lucas S."/>
            <person name="Tice H."/>
            <person name="Del Rio T.G."/>
            <person name="Cheng J.F."/>
            <person name="Han C."/>
            <person name="Tapia R."/>
            <person name="Bruce D."/>
            <person name="Goodwin L.A."/>
            <person name="Pitluck S."/>
            <person name="Huntemann M."/>
            <person name="Liolios K."/>
            <person name="Pagani I."/>
            <person name="Ivanova N."/>
            <person name="Mikhailova N."/>
            <person name="Pati A."/>
            <person name="Chen A."/>
            <person name="Palaniappan K."/>
            <person name="Land M."/>
            <person name="Brambilla E.M."/>
            <person name="Rohde M."/>
            <person name="Spring S."/>
            <person name="Goker M."/>
            <person name="Detter J.C."/>
            <person name="Bristow J."/>
            <person name="Eisen J.A."/>
            <person name="Markowitz V."/>
            <person name="Hugenholtz P."/>
            <person name="Kyrpides N.C."/>
            <person name="Klenk H.P."/>
            <person name="Woyke T."/>
        </authorList>
    </citation>
    <scope>NUCLEOTIDE SEQUENCE [LARGE SCALE GENOMIC DNA]</scope>
    <source>
        <strain evidence="3">DSM 2844</strain>
    </source>
</reference>
<dbReference type="SUPFAM" id="SSF52540">
    <property type="entry name" value="P-loop containing nucleoside triphosphate hydrolases"/>
    <property type="match status" value="1"/>
</dbReference>
<sequence length="374" mass="42985">MLSKFTVSNFKNFKEPFIFSLEDAKNYSFNASAVKEGVVQNAIVYGYNGVGKSNLGLALFDIVGHLTDKHTDAENSYGESSYLNAYNKTRAATFKYEFLFGRQRVTYSYEKKSFRLLLKEQLIINDQIVAEIDRSQGTIARIELAGAESLNKELNNPNLSLLKYIQTNANLIDSLENRILAEFFDFVNKMLFYRSLSRNLYLGYENGVWDIETDIIKKGKLKDFELFLNEKANLDCRLEAVSTFDKIIIAFDFDGVHIPFYDIASTGTQALALFYAWSLRLRSEQPVSFLFIDEFDAFYHHELSRAIVELLKASKTQFVLTTHNTSIMTNDLLRPDCYFLMWPNKIQSLAASTAKELREAHNIEKMYKAGAFYE</sequence>